<evidence type="ECO:0000256" key="7">
    <source>
        <dbReference type="HAMAP-Rule" id="MF_00009"/>
    </source>
</evidence>
<comment type="function">
    <text evidence="7">Single strand-specific metallo-endoribonuclease involved in late-stage 70S ribosome quality control and in maturation of the 3' terminus of the 16S rRNA.</text>
</comment>
<keyword evidence="2 7" id="KW-0540">Nuclease</keyword>
<reference evidence="8 9" key="1">
    <citation type="submission" date="2019-02" db="EMBL/GenBank/DDBJ databases">
        <title>Deep-cultivation of Planctomycetes and their phenomic and genomic characterization uncovers novel biology.</title>
        <authorList>
            <person name="Wiegand S."/>
            <person name="Jogler M."/>
            <person name="Boedeker C."/>
            <person name="Pinto D."/>
            <person name="Vollmers J."/>
            <person name="Rivas-Marin E."/>
            <person name="Kohn T."/>
            <person name="Peeters S.H."/>
            <person name="Heuer A."/>
            <person name="Rast P."/>
            <person name="Oberbeckmann S."/>
            <person name="Bunk B."/>
            <person name="Jeske O."/>
            <person name="Meyerdierks A."/>
            <person name="Storesund J.E."/>
            <person name="Kallscheuer N."/>
            <person name="Luecker S."/>
            <person name="Lage O.M."/>
            <person name="Pohl T."/>
            <person name="Merkel B.J."/>
            <person name="Hornburger P."/>
            <person name="Mueller R.-W."/>
            <person name="Bruemmer F."/>
            <person name="Labrenz M."/>
            <person name="Spormann A.M."/>
            <person name="Op den Camp H."/>
            <person name="Overmann J."/>
            <person name="Amann R."/>
            <person name="Jetten M.S.M."/>
            <person name="Mascher T."/>
            <person name="Medema M.H."/>
            <person name="Devos D.P."/>
            <person name="Kaster A.-K."/>
            <person name="Ovreas L."/>
            <person name="Rohde M."/>
            <person name="Galperin M.Y."/>
            <person name="Jogler C."/>
        </authorList>
    </citation>
    <scope>NUCLEOTIDE SEQUENCE [LARGE SCALE GENOMIC DNA]</scope>
    <source>
        <strain evidence="8 9">Poly30</strain>
    </source>
</reference>
<feature type="binding site" evidence="7">
    <location>
        <position position="118"/>
    </location>
    <ligand>
        <name>Zn(2+)</name>
        <dbReference type="ChEBI" id="CHEBI:29105"/>
        <note>catalytic</note>
    </ligand>
</feature>
<dbReference type="InterPro" id="IPR023091">
    <property type="entry name" value="MetalPrtase_cat_dom_sf_prd"/>
</dbReference>
<sequence>MSSFTWTQEAGEPFLSEAEALRALEAALEHGGRAGAAVDLVVVGARTLADMHGQFLEDPSETDVITFDLADDDLPADVPRGPEGEIYLSADRARDESARREVSAARELSLYIVHGALHLCGMDDHSEEDRLAMRLAERSVMARLGYAEDTAPHDRAE</sequence>
<protein>
    <recommendedName>
        <fullName evidence="7">Endoribonuclease YbeY</fullName>
        <ecNumber evidence="7">3.1.-.-</ecNumber>
    </recommendedName>
</protein>
<evidence type="ECO:0000313" key="8">
    <source>
        <dbReference type="EMBL" id="QDV06564.1"/>
    </source>
</evidence>
<evidence type="ECO:0000256" key="1">
    <source>
        <dbReference type="ARBA" id="ARBA00010875"/>
    </source>
</evidence>
<dbReference type="RefSeq" id="WP_419191211.1">
    <property type="nucleotide sequence ID" value="NZ_CP036434.1"/>
</dbReference>
<keyword evidence="5 7" id="KW-0378">Hydrolase</keyword>
<name>A0A518ER49_9BACT</name>
<dbReference type="GO" id="GO:0006364">
    <property type="term" value="P:rRNA processing"/>
    <property type="evidence" value="ECO:0007669"/>
    <property type="project" value="UniProtKB-UniRule"/>
</dbReference>
<dbReference type="InterPro" id="IPR002036">
    <property type="entry name" value="YbeY"/>
</dbReference>
<evidence type="ECO:0000256" key="6">
    <source>
        <dbReference type="ARBA" id="ARBA00022833"/>
    </source>
</evidence>
<dbReference type="HAMAP" id="MF_00009">
    <property type="entry name" value="Endoribonucl_YbeY"/>
    <property type="match status" value="1"/>
</dbReference>
<comment type="subcellular location">
    <subcellularLocation>
        <location evidence="7">Cytoplasm</location>
    </subcellularLocation>
</comment>
<dbReference type="GO" id="GO:0005737">
    <property type="term" value="C:cytoplasm"/>
    <property type="evidence" value="ECO:0007669"/>
    <property type="project" value="UniProtKB-SubCell"/>
</dbReference>
<comment type="similarity">
    <text evidence="1 7">Belongs to the endoribonuclease YbeY family.</text>
</comment>
<feature type="binding site" evidence="7">
    <location>
        <position position="114"/>
    </location>
    <ligand>
        <name>Zn(2+)</name>
        <dbReference type="ChEBI" id="CHEBI:29105"/>
        <note>catalytic</note>
    </ligand>
</feature>
<keyword evidence="6 7" id="KW-0862">Zinc</keyword>
<evidence type="ECO:0000256" key="2">
    <source>
        <dbReference type="ARBA" id="ARBA00022722"/>
    </source>
</evidence>
<evidence type="ECO:0000256" key="4">
    <source>
        <dbReference type="ARBA" id="ARBA00022759"/>
    </source>
</evidence>
<dbReference type="Proteomes" id="UP000320390">
    <property type="component" value="Chromosome"/>
</dbReference>
<evidence type="ECO:0000256" key="5">
    <source>
        <dbReference type="ARBA" id="ARBA00022801"/>
    </source>
</evidence>
<organism evidence="8 9">
    <name type="scientific">Saltatorellus ferox</name>
    <dbReference type="NCBI Taxonomy" id="2528018"/>
    <lineage>
        <taxon>Bacteria</taxon>
        <taxon>Pseudomonadati</taxon>
        <taxon>Planctomycetota</taxon>
        <taxon>Planctomycetia</taxon>
        <taxon>Planctomycetia incertae sedis</taxon>
        <taxon>Saltatorellus</taxon>
    </lineage>
</organism>
<dbReference type="GO" id="GO:0008270">
    <property type="term" value="F:zinc ion binding"/>
    <property type="evidence" value="ECO:0007669"/>
    <property type="project" value="UniProtKB-UniRule"/>
</dbReference>
<dbReference type="EC" id="3.1.-.-" evidence="7"/>
<dbReference type="GO" id="GO:0004222">
    <property type="term" value="F:metalloendopeptidase activity"/>
    <property type="evidence" value="ECO:0007669"/>
    <property type="project" value="InterPro"/>
</dbReference>
<keyword evidence="7" id="KW-0690">Ribosome biogenesis</keyword>
<feature type="binding site" evidence="7">
    <location>
        <position position="124"/>
    </location>
    <ligand>
        <name>Zn(2+)</name>
        <dbReference type="ChEBI" id="CHEBI:29105"/>
        <note>catalytic</note>
    </ligand>
</feature>
<comment type="cofactor">
    <cofactor evidence="7">
        <name>Zn(2+)</name>
        <dbReference type="ChEBI" id="CHEBI:29105"/>
    </cofactor>
    <text evidence="7">Binds 1 zinc ion.</text>
</comment>
<keyword evidence="3 7" id="KW-0479">Metal-binding</keyword>
<keyword evidence="9" id="KW-1185">Reference proteome</keyword>
<dbReference type="AlphaFoldDB" id="A0A518ER49"/>
<dbReference type="SUPFAM" id="SSF55486">
    <property type="entry name" value="Metalloproteases ('zincins'), catalytic domain"/>
    <property type="match status" value="1"/>
</dbReference>
<accession>A0A518ER49</accession>
<dbReference type="Pfam" id="PF02130">
    <property type="entry name" value="YbeY"/>
    <property type="match status" value="1"/>
</dbReference>
<gene>
    <name evidence="7 8" type="primary">ybeY</name>
    <name evidence="8" type="ORF">Poly30_20740</name>
</gene>
<dbReference type="EMBL" id="CP036434">
    <property type="protein sequence ID" value="QDV06564.1"/>
    <property type="molecule type" value="Genomic_DNA"/>
</dbReference>
<dbReference type="NCBIfam" id="TIGR00043">
    <property type="entry name" value="rRNA maturation RNase YbeY"/>
    <property type="match status" value="1"/>
</dbReference>
<proteinExistence type="inferred from homology"/>
<keyword evidence="4 7" id="KW-0255">Endonuclease</keyword>
<evidence type="ECO:0000313" key="9">
    <source>
        <dbReference type="Proteomes" id="UP000320390"/>
    </source>
</evidence>
<keyword evidence="7" id="KW-0698">rRNA processing</keyword>
<dbReference type="GO" id="GO:0004521">
    <property type="term" value="F:RNA endonuclease activity"/>
    <property type="evidence" value="ECO:0007669"/>
    <property type="project" value="UniProtKB-UniRule"/>
</dbReference>
<keyword evidence="7" id="KW-0963">Cytoplasm</keyword>
<evidence type="ECO:0000256" key="3">
    <source>
        <dbReference type="ARBA" id="ARBA00022723"/>
    </source>
</evidence>
<dbReference type="Gene3D" id="3.40.390.30">
    <property type="entry name" value="Metalloproteases ('zincins'), catalytic domain"/>
    <property type="match status" value="1"/>
</dbReference>